<dbReference type="Gene3D" id="1.10.443.10">
    <property type="entry name" value="Intergrase catalytic core"/>
    <property type="match status" value="1"/>
</dbReference>
<dbReference type="CDD" id="cd00796">
    <property type="entry name" value="INT_Rci_Hp1_C"/>
    <property type="match status" value="1"/>
</dbReference>
<dbReference type="InterPro" id="IPR002104">
    <property type="entry name" value="Integrase_catalytic"/>
</dbReference>
<dbReference type="InterPro" id="IPR011010">
    <property type="entry name" value="DNA_brk_join_enz"/>
</dbReference>
<dbReference type="Gene3D" id="1.10.150.130">
    <property type="match status" value="1"/>
</dbReference>
<dbReference type="PANTHER" id="PTHR30349">
    <property type="entry name" value="PHAGE INTEGRASE-RELATED"/>
    <property type="match status" value="1"/>
</dbReference>
<keyword evidence="6" id="KW-1185">Reference proteome</keyword>
<dbReference type="GO" id="GO:0003677">
    <property type="term" value="F:DNA binding"/>
    <property type="evidence" value="ECO:0007669"/>
    <property type="project" value="UniProtKB-KW"/>
</dbReference>
<evidence type="ECO:0000259" key="4">
    <source>
        <dbReference type="PROSITE" id="PS51898"/>
    </source>
</evidence>
<evidence type="ECO:0000256" key="3">
    <source>
        <dbReference type="ARBA" id="ARBA00023172"/>
    </source>
</evidence>
<proteinExistence type="predicted"/>
<evidence type="ECO:0000256" key="1">
    <source>
        <dbReference type="ARBA" id="ARBA00022908"/>
    </source>
</evidence>
<name>A0A972FDR6_9RHOO</name>
<reference evidence="5" key="1">
    <citation type="submission" date="2019-12" db="EMBL/GenBank/DDBJ databases">
        <title>Comparative genomics gives insights into the taxonomy of the Azoarcus-Aromatoleum group and reveals separate origins of nif in the plant-associated Azoarcus and non-plant-associated Aromatoleum sub-groups.</title>
        <authorList>
            <person name="Lafos M."/>
            <person name="Maluk M."/>
            <person name="Batista M."/>
            <person name="Junghare M."/>
            <person name="Carmona M."/>
            <person name="Faoro H."/>
            <person name="Cruz L.M."/>
            <person name="Battistoni F."/>
            <person name="De Souza E."/>
            <person name="Pedrosa F."/>
            <person name="Chen W.-M."/>
            <person name="Poole P.S."/>
            <person name="Dixon R.A."/>
            <person name="James E.K."/>
        </authorList>
    </citation>
    <scope>NUCLEOTIDE SEQUENCE</scope>
    <source>
        <strain evidence="5">NSC3</strain>
    </source>
</reference>
<keyword evidence="2" id="KW-0238">DNA-binding</keyword>
<evidence type="ECO:0000256" key="2">
    <source>
        <dbReference type="ARBA" id="ARBA00023125"/>
    </source>
</evidence>
<sequence>MTMAEAFAKYRDEVATEHKGASVERLRLNRFIQDKISGYSLATCSREVVGDYIKRRLEEVSSGTVRRELDLLSQVFTSAIMDWHIPLPENPVHHVRRPAPSRQRDRRLKRDEEEAIASTLTGGGRSENGTFSKGTRNPWIQPLFELSIETAARRSELLRATWSDVRLQERHIFLSDSKNGLPRRIMLNAKAVAVLERLRGMHQARVNEAREAGKPYADERVFKVSDNAVKKAWARARASAEVPDIRWHDLRHEGTSRAAAKLSNVLELAAFTGHKDLRSVQRYYQPDSVDIAAKLDA</sequence>
<dbReference type="Proteomes" id="UP000599523">
    <property type="component" value="Unassembled WGS sequence"/>
</dbReference>
<comment type="caution">
    <text evidence="5">The sequence shown here is derived from an EMBL/GenBank/DDBJ whole genome shotgun (WGS) entry which is preliminary data.</text>
</comment>
<dbReference type="GO" id="GO:0006310">
    <property type="term" value="P:DNA recombination"/>
    <property type="evidence" value="ECO:0007669"/>
    <property type="project" value="UniProtKB-KW"/>
</dbReference>
<dbReference type="InterPro" id="IPR010998">
    <property type="entry name" value="Integrase_recombinase_N"/>
</dbReference>
<gene>
    <name evidence="5" type="ORF">GPA21_18205</name>
</gene>
<dbReference type="SUPFAM" id="SSF56349">
    <property type="entry name" value="DNA breaking-rejoining enzymes"/>
    <property type="match status" value="1"/>
</dbReference>
<accession>A0A972FDR6</accession>
<keyword evidence="3" id="KW-0233">DNA recombination</keyword>
<evidence type="ECO:0000313" key="6">
    <source>
        <dbReference type="Proteomes" id="UP000599523"/>
    </source>
</evidence>
<organism evidence="5 6">
    <name type="scientific">Azoarcus taiwanensis</name>
    <dbReference type="NCBI Taxonomy" id="666964"/>
    <lineage>
        <taxon>Bacteria</taxon>
        <taxon>Pseudomonadati</taxon>
        <taxon>Pseudomonadota</taxon>
        <taxon>Betaproteobacteria</taxon>
        <taxon>Rhodocyclales</taxon>
        <taxon>Zoogloeaceae</taxon>
        <taxon>Azoarcus</taxon>
    </lineage>
</organism>
<keyword evidence="1" id="KW-0229">DNA integration</keyword>
<dbReference type="PANTHER" id="PTHR30349:SF94">
    <property type="entry name" value="INTEGRASE_RECOMBINASE HI_1414-RELATED"/>
    <property type="match status" value="1"/>
</dbReference>
<protein>
    <submittedName>
        <fullName evidence="5">Tyrosine-type recombinase/integrase</fullName>
    </submittedName>
</protein>
<dbReference type="RefSeq" id="WP_168989521.1">
    <property type="nucleotide sequence ID" value="NZ_CAWPHM010000075.1"/>
</dbReference>
<evidence type="ECO:0000313" key="5">
    <source>
        <dbReference type="EMBL" id="NMG04889.1"/>
    </source>
</evidence>
<dbReference type="Pfam" id="PF00589">
    <property type="entry name" value="Phage_integrase"/>
    <property type="match status" value="1"/>
</dbReference>
<dbReference type="AlphaFoldDB" id="A0A972FDR6"/>
<dbReference type="InterPro" id="IPR013762">
    <property type="entry name" value="Integrase-like_cat_sf"/>
</dbReference>
<dbReference type="GO" id="GO:0015074">
    <property type="term" value="P:DNA integration"/>
    <property type="evidence" value="ECO:0007669"/>
    <property type="project" value="UniProtKB-KW"/>
</dbReference>
<dbReference type="EMBL" id="WTVM01000168">
    <property type="protein sequence ID" value="NMG04889.1"/>
    <property type="molecule type" value="Genomic_DNA"/>
</dbReference>
<dbReference type="InterPro" id="IPR050090">
    <property type="entry name" value="Tyrosine_recombinase_XerCD"/>
</dbReference>
<dbReference type="PROSITE" id="PS51898">
    <property type="entry name" value="TYR_RECOMBINASE"/>
    <property type="match status" value="1"/>
</dbReference>
<feature type="domain" description="Tyr recombinase" evidence="4">
    <location>
        <begin position="103"/>
        <end position="297"/>
    </location>
</feature>